<accession>A0A1M7G1E6</accession>
<organism evidence="3 4">
    <name type="scientific">Ruminococcus flavefaciens</name>
    <dbReference type="NCBI Taxonomy" id="1265"/>
    <lineage>
        <taxon>Bacteria</taxon>
        <taxon>Bacillati</taxon>
        <taxon>Bacillota</taxon>
        <taxon>Clostridia</taxon>
        <taxon>Eubacteriales</taxon>
        <taxon>Oscillospiraceae</taxon>
        <taxon>Ruminococcus</taxon>
    </lineage>
</organism>
<evidence type="ECO:0000259" key="2">
    <source>
        <dbReference type="PROSITE" id="PS51766"/>
    </source>
</evidence>
<protein>
    <recommendedName>
        <fullName evidence="2">Dockerin domain-containing protein</fullName>
    </recommendedName>
</protein>
<gene>
    <name evidence="3" type="ORF">SAMN04487860_1011</name>
</gene>
<evidence type="ECO:0000256" key="1">
    <source>
        <dbReference type="SAM" id="SignalP"/>
    </source>
</evidence>
<feature type="domain" description="Dockerin" evidence="2">
    <location>
        <begin position="214"/>
        <end position="278"/>
    </location>
</feature>
<dbReference type="AlphaFoldDB" id="A0A1M7G1E6"/>
<dbReference type="InterPro" id="IPR016134">
    <property type="entry name" value="Dockerin_dom"/>
</dbReference>
<evidence type="ECO:0000313" key="3">
    <source>
        <dbReference type="EMBL" id="SHM10036.1"/>
    </source>
</evidence>
<reference evidence="3 4" key="1">
    <citation type="submission" date="2016-11" db="EMBL/GenBank/DDBJ databases">
        <authorList>
            <person name="Jaros S."/>
            <person name="Januszkiewicz K."/>
            <person name="Wedrychowicz H."/>
        </authorList>
    </citation>
    <scope>NUCLEOTIDE SEQUENCE [LARGE SCALE GENOMIC DNA]</scope>
    <source>
        <strain evidence="3 4">Y1</strain>
    </source>
</reference>
<feature type="chain" id="PRO_5012906913" description="Dockerin domain-containing protein" evidence="1">
    <location>
        <begin position="26"/>
        <end position="278"/>
    </location>
</feature>
<evidence type="ECO:0000313" key="4">
    <source>
        <dbReference type="Proteomes" id="UP000184394"/>
    </source>
</evidence>
<dbReference type="GO" id="GO:0000272">
    <property type="term" value="P:polysaccharide catabolic process"/>
    <property type="evidence" value="ECO:0007669"/>
    <property type="project" value="InterPro"/>
</dbReference>
<sequence>MKKKIMSMMMSSFIFASMAASTVNAAVPAEPMDIPEEVTEKWKAEFSYNDIFKMTKEGNISDVFKEKKIEASKIWTSESVADSLEKGRFPVLILKPDNIFSSYDVFNDDGQFTVYEADLGKISGYYGVPETLFTVKGKTLESNDGIYERYYECIITPISRCYNKYTDRVAAVLNYMQQSPDFDRFCEEDMSVDFLDGLPVSQGNINLLYNLPNEKYVRGDVNNDGDFDIADLLTAQKWMINSVDVLLGNWEVGDFNDDESFDVFDLILMRKALIEKSE</sequence>
<dbReference type="EMBL" id="FRCT01000001">
    <property type="protein sequence ID" value="SHM10036.1"/>
    <property type="molecule type" value="Genomic_DNA"/>
</dbReference>
<keyword evidence="1" id="KW-0732">Signal</keyword>
<feature type="signal peptide" evidence="1">
    <location>
        <begin position="1"/>
        <end position="25"/>
    </location>
</feature>
<dbReference type="PROSITE" id="PS51766">
    <property type="entry name" value="DOCKERIN"/>
    <property type="match status" value="1"/>
</dbReference>
<proteinExistence type="predicted"/>
<dbReference type="CDD" id="cd14256">
    <property type="entry name" value="Dockerin_I"/>
    <property type="match status" value="1"/>
</dbReference>
<dbReference type="OrthoDB" id="1821151at2"/>
<dbReference type="Gene3D" id="1.10.1330.10">
    <property type="entry name" value="Dockerin domain"/>
    <property type="match status" value="1"/>
</dbReference>
<dbReference type="Proteomes" id="UP000184394">
    <property type="component" value="Unassembled WGS sequence"/>
</dbReference>
<name>A0A1M7G1E6_RUMFL</name>
<dbReference type="SUPFAM" id="SSF63446">
    <property type="entry name" value="Type I dockerin domain"/>
    <property type="match status" value="1"/>
</dbReference>
<dbReference type="RefSeq" id="WP_072947564.1">
    <property type="nucleotide sequence ID" value="NZ_FRCT01000001.1"/>
</dbReference>
<dbReference type="InterPro" id="IPR036439">
    <property type="entry name" value="Dockerin_dom_sf"/>
</dbReference>